<dbReference type="Proteomes" id="UP000814176">
    <property type="component" value="Unassembled WGS sequence"/>
</dbReference>
<sequence length="88" mass="9775">MSLPTRVVGGHKAALNNPNVSDEAKQHSRQVVDELDDAPETEEARQGYQEDKDQTRVNAGYKATLKNPNVSEEAKDHARDFLESKNAI</sequence>
<evidence type="ECO:0000313" key="2">
    <source>
        <dbReference type="EMBL" id="KAH9840139.1"/>
    </source>
</evidence>
<feature type="compositionally biased region" description="Basic and acidic residues" evidence="1">
    <location>
        <begin position="22"/>
        <end position="32"/>
    </location>
</feature>
<feature type="region of interest" description="Disordered" evidence="1">
    <location>
        <begin position="1"/>
        <end position="88"/>
    </location>
</feature>
<dbReference type="PANTHER" id="PTHR36576:SF1">
    <property type="entry name" value="UPF0654 PROTEIN C11D3.01C-RELATED"/>
    <property type="match status" value="1"/>
</dbReference>
<dbReference type="PANTHER" id="PTHR36576">
    <property type="entry name" value="UPF0654 PROTEIN C11D3.01C-RELATED"/>
    <property type="match status" value="1"/>
</dbReference>
<feature type="compositionally biased region" description="Basic and acidic residues" evidence="1">
    <location>
        <begin position="42"/>
        <end position="55"/>
    </location>
</feature>
<name>A0A4Y9YSI3_9APHY</name>
<organism evidence="3 4">
    <name type="scientific">Rhodofomes roseus</name>
    <dbReference type="NCBI Taxonomy" id="34475"/>
    <lineage>
        <taxon>Eukaryota</taxon>
        <taxon>Fungi</taxon>
        <taxon>Dikarya</taxon>
        <taxon>Basidiomycota</taxon>
        <taxon>Agaricomycotina</taxon>
        <taxon>Agaricomycetes</taxon>
        <taxon>Polyporales</taxon>
        <taxon>Rhodofomes</taxon>
    </lineage>
</organism>
<dbReference type="AlphaFoldDB" id="A0A4Y9YSI3"/>
<dbReference type="RefSeq" id="XP_047781789.1">
    <property type="nucleotide sequence ID" value="XM_047923046.1"/>
</dbReference>
<dbReference type="OrthoDB" id="5419162at2759"/>
<feature type="compositionally biased region" description="Basic and acidic residues" evidence="1">
    <location>
        <begin position="72"/>
        <end position="88"/>
    </location>
</feature>
<dbReference type="EMBL" id="JADCUA010000005">
    <property type="protein sequence ID" value="KAH9840139.1"/>
    <property type="molecule type" value="Genomic_DNA"/>
</dbReference>
<dbReference type="InterPro" id="IPR018824">
    <property type="entry name" value="Conidiation-specific_6"/>
</dbReference>
<dbReference type="GeneID" id="72003778"/>
<dbReference type="Proteomes" id="UP000298390">
    <property type="component" value="Unassembled WGS sequence"/>
</dbReference>
<evidence type="ECO:0000313" key="4">
    <source>
        <dbReference type="Proteomes" id="UP000298390"/>
    </source>
</evidence>
<reference evidence="3 4" key="1">
    <citation type="submission" date="2019-01" db="EMBL/GenBank/DDBJ databases">
        <title>Genome sequencing of the rare red list fungi Fomitopsis rosea.</title>
        <authorList>
            <person name="Buettner E."/>
            <person name="Kellner H."/>
        </authorList>
    </citation>
    <scope>NUCLEOTIDE SEQUENCE [LARGE SCALE GENOMIC DNA]</scope>
    <source>
        <strain evidence="3 4">DSM 105464</strain>
    </source>
</reference>
<evidence type="ECO:0000256" key="1">
    <source>
        <dbReference type="SAM" id="MobiDB-lite"/>
    </source>
</evidence>
<evidence type="ECO:0000313" key="5">
    <source>
        <dbReference type="Proteomes" id="UP000814176"/>
    </source>
</evidence>
<gene>
    <name evidence="2" type="ORF">C8Q71DRAFT_745953</name>
    <name evidence="3" type="ORF">EVJ58_g2448</name>
</gene>
<dbReference type="EMBL" id="SEKV01000090">
    <property type="protein sequence ID" value="TFY64713.1"/>
    <property type="molecule type" value="Genomic_DNA"/>
</dbReference>
<proteinExistence type="predicted"/>
<dbReference type="Pfam" id="PF10346">
    <property type="entry name" value="Con-6"/>
    <property type="match status" value="2"/>
</dbReference>
<evidence type="ECO:0000313" key="3">
    <source>
        <dbReference type="EMBL" id="TFY64713.1"/>
    </source>
</evidence>
<dbReference type="InterPro" id="IPR052670">
    <property type="entry name" value="UPF0654_domain"/>
</dbReference>
<comment type="caution">
    <text evidence="3">The sequence shown here is derived from an EMBL/GenBank/DDBJ whole genome shotgun (WGS) entry which is preliminary data.</text>
</comment>
<accession>A0A4Y9YSI3</accession>
<dbReference type="GO" id="GO:0005737">
    <property type="term" value="C:cytoplasm"/>
    <property type="evidence" value="ECO:0007669"/>
    <property type="project" value="TreeGrafter"/>
</dbReference>
<reference evidence="2 5" key="2">
    <citation type="journal article" date="2021" name="Environ. Microbiol.">
        <title>Gene family expansions and transcriptome signatures uncover fungal adaptations to wood decay.</title>
        <authorList>
            <person name="Hage H."/>
            <person name="Miyauchi S."/>
            <person name="Viragh M."/>
            <person name="Drula E."/>
            <person name="Min B."/>
            <person name="Chaduli D."/>
            <person name="Navarro D."/>
            <person name="Favel A."/>
            <person name="Norest M."/>
            <person name="Lesage-Meessen L."/>
            <person name="Balint B."/>
            <person name="Merenyi Z."/>
            <person name="de Eugenio L."/>
            <person name="Morin E."/>
            <person name="Martinez A.T."/>
            <person name="Baldrian P."/>
            <person name="Stursova M."/>
            <person name="Martinez M.J."/>
            <person name="Novotny C."/>
            <person name="Magnuson J.K."/>
            <person name="Spatafora J.W."/>
            <person name="Maurice S."/>
            <person name="Pangilinan J."/>
            <person name="Andreopoulos W."/>
            <person name="LaButti K."/>
            <person name="Hundley H."/>
            <person name="Na H."/>
            <person name="Kuo A."/>
            <person name="Barry K."/>
            <person name="Lipzen A."/>
            <person name="Henrissat B."/>
            <person name="Riley R."/>
            <person name="Ahrendt S."/>
            <person name="Nagy L.G."/>
            <person name="Grigoriev I.V."/>
            <person name="Martin F."/>
            <person name="Rosso M.N."/>
        </authorList>
    </citation>
    <scope>NUCLEOTIDE SEQUENCE [LARGE SCALE GENOMIC DNA]</scope>
    <source>
        <strain evidence="2 5">CIRM-BRFM 1785</strain>
    </source>
</reference>
<protein>
    <submittedName>
        <fullName evidence="2">Conidiation protein 6-domain-containing protein</fullName>
    </submittedName>
</protein>
<keyword evidence="5" id="KW-1185">Reference proteome</keyword>